<evidence type="ECO:0000256" key="2">
    <source>
        <dbReference type="ARBA" id="ARBA00023002"/>
    </source>
</evidence>
<comment type="similarity">
    <text evidence="1">Belongs to the short-chain dehydrogenases/reductases (SDR) family.</text>
</comment>
<dbReference type="GO" id="GO:0016491">
    <property type="term" value="F:oxidoreductase activity"/>
    <property type="evidence" value="ECO:0007669"/>
    <property type="project" value="UniProtKB-KW"/>
</dbReference>
<reference evidence="4 5" key="1">
    <citation type="submission" date="2024-05" db="EMBL/GenBank/DDBJ databases">
        <title>Genetic variation in Jamaican populations of the coffee berry borer (Hypothenemus hampei).</title>
        <authorList>
            <person name="Errbii M."/>
            <person name="Myrie A."/>
        </authorList>
    </citation>
    <scope>NUCLEOTIDE SEQUENCE [LARGE SCALE GENOMIC DNA]</scope>
    <source>
        <strain evidence="4">JA-Hopewell-2020-01-JO</strain>
        <tissue evidence="4">Whole body</tissue>
    </source>
</reference>
<dbReference type="PANTHER" id="PTHR44229:SF8">
    <property type="entry name" value="ALCOHOL DEHYDROGENASE-RELATED"/>
    <property type="match status" value="1"/>
</dbReference>
<organism evidence="4 5">
    <name type="scientific">Hypothenemus hampei</name>
    <name type="common">Coffee berry borer</name>
    <dbReference type="NCBI Taxonomy" id="57062"/>
    <lineage>
        <taxon>Eukaryota</taxon>
        <taxon>Metazoa</taxon>
        <taxon>Ecdysozoa</taxon>
        <taxon>Arthropoda</taxon>
        <taxon>Hexapoda</taxon>
        <taxon>Insecta</taxon>
        <taxon>Pterygota</taxon>
        <taxon>Neoptera</taxon>
        <taxon>Endopterygota</taxon>
        <taxon>Coleoptera</taxon>
        <taxon>Polyphaga</taxon>
        <taxon>Cucujiformia</taxon>
        <taxon>Curculionidae</taxon>
        <taxon>Scolytinae</taxon>
        <taxon>Hypothenemus</taxon>
    </lineage>
</organism>
<feature type="transmembrane region" description="Helical" evidence="3">
    <location>
        <begin position="103"/>
        <end position="125"/>
    </location>
</feature>
<keyword evidence="2" id="KW-0560">Oxidoreductase</keyword>
<keyword evidence="3" id="KW-1133">Transmembrane helix</keyword>
<dbReference type="AlphaFoldDB" id="A0ABD1EPX6"/>
<dbReference type="PANTHER" id="PTHR44229">
    <property type="entry name" value="15-HYDROXYPROSTAGLANDIN DEHYDROGENASE [NAD(+)]"/>
    <property type="match status" value="1"/>
</dbReference>
<dbReference type="EMBL" id="JBDJPC010000006">
    <property type="protein sequence ID" value="KAL1497788.1"/>
    <property type="molecule type" value="Genomic_DNA"/>
</dbReference>
<evidence type="ECO:0000313" key="4">
    <source>
        <dbReference type="EMBL" id="KAL1497788.1"/>
    </source>
</evidence>
<protein>
    <submittedName>
        <fullName evidence="4">Uncharacterized protein</fullName>
    </submittedName>
</protein>
<sequence length="179" mass="19661">MPFQIEGKVAVVIGGALSLSFNFTKELLKNGLKGVTLADIDENIGLKEIEERDGEIDECKAIFAQTDIYQNIDILINSAGIYIPKYNSGKESLLLKISSVTDVVSFAFIPIYTVSKFAVYFVLSISTSSHVMKWKKMRIAGVCPGATTVSIASFVVIIIQRVCNRTMWVIEGGKEPISM</sequence>
<comment type="caution">
    <text evidence="4">The sequence shown here is derived from an EMBL/GenBank/DDBJ whole genome shotgun (WGS) entry which is preliminary data.</text>
</comment>
<keyword evidence="3" id="KW-0472">Membrane</keyword>
<evidence type="ECO:0000256" key="3">
    <source>
        <dbReference type="SAM" id="Phobius"/>
    </source>
</evidence>
<evidence type="ECO:0000313" key="5">
    <source>
        <dbReference type="Proteomes" id="UP001566132"/>
    </source>
</evidence>
<name>A0ABD1EPX6_HYPHA</name>
<accession>A0ABD1EPX6</accession>
<dbReference type="Proteomes" id="UP001566132">
    <property type="component" value="Unassembled WGS sequence"/>
</dbReference>
<dbReference type="Gene3D" id="3.40.50.720">
    <property type="entry name" value="NAD(P)-binding Rossmann-like Domain"/>
    <property type="match status" value="1"/>
</dbReference>
<keyword evidence="5" id="KW-1185">Reference proteome</keyword>
<keyword evidence="3" id="KW-0812">Transmembrane</keyword>
<dbReference type="SUPFAM" id="SSF51735">
    <property type="entry name" value="NAD(P)-binding Rossmann-fold domains"/>
    <property type="match status" value="1"/>
</dbReference>
<feature type="transmembrane region" description="Helical" evidence="3">
    <location>
        <begin position="137"/>
        <end position="159"/>
    </location>
</feature>
<evidence type="ECO:0000256" key="1">
    <source>
        <dbReference type="ARBA" id="ARBA00006484"/>
    </source>
</evidence>
<gene>
    <name evidence="4" type="ORF">ABEB36_008686</name>
</gene>
<proteinExistence type="inferred from homology"/>
<dbReference type="InterPro" id="IPR036291">
    <property type="entry name" value="NAD(P)-bd_dom_sf"/>
</dbReference>